<accession>A0AA46NX08</accession>
<proteinExistence type="predicted"/>
<dbReference type="Proteomes" id="UP001163947">
    <property type="component" value="Chromosome"/>
</dbReference>
<dbReference type="EMBL" id="CP106982">
    <property type="protein sequence ID" value="UYF95678.1"/>
    <property type="molecule type" value="Genomic_DNA"/>
</dbReference>
<evidence type="ECO:0000313" key="1">
    <source>
        <dbReference type="EMBL" id="UYF95678.1"/>
    </source>
</evidence>
<dbReference type="NCBIfam" id="TIGR02242">
    <property type="entry name" value="tail_TIGR02242"/>
    <property type="match status" value="1"/>
</dbReference>
<name>A0AA46NX08_9NOCA</name>
<dbReference type="Pfam" id="PF09684">
    <property type="entry name" value="Tail_P2_I"/>
    <property type="match status" value="1"/>
</dbReference>
<dbReference type="InterPro" id="IPR011748">
    <property type="entry name" value="Unchr_phage_tail-like"/>
</dbReference>
<organism evidence="1 2">
    <name type="scientific">Rhodococcus aetherivorans</name>
    <dbReference type="NCBI Taxonomy" id="191292"/>
    <lineage>
        <taxon>Bacteria</taxon>
        <taxon>Bacillati</taxon>
        <taxon>Actinomycetota</taxon>
        <taxon>Actinomycetes</taxon>
        <taxon>Mycobacteriales</taxon>
        <taxon>Nocardiaceae</taxon>
        <taxon>Rhodococcus</taxon>
    </lineage>
</organism>
<dbReference type="GeneID" id="83620341"/>
<gene>
    <name evidence="1" type="ORF">OCS65_07950</name>
</gene>
<evidence type="ECO:0000313" key="2">
    <source>
        <dbReference type="Proteomes" id="UP001163947"/>
    </source>
</evidence>
<reference evidence="1" key="1">
    <citation type="submission" date="2022-09" db="EMBL/GenBank/DDBJ databases">
        <title>The genome sequence of Rhodococcus aetherivorans N1.</title>
        <authorList>
            <person name="Jiang W."/>
        </authorList>
    </citation>
    <scope>NUCLEOTIDE SEQUENCE</scope>
    <source>
        <strain evidence="1">N1</strain>
    </source>
</reference>
<dbReference type="RefSeq" id="WP_065922218.1">
    <property type="nucleotide sequence ID" value="NZ_CP106982.1"/>
</dbReference>
<protein>
    <submittedName>
        <fullName evidence="1">Phage tail protein</fullName>
    </submittedName>
</protein>
<dbReference type="AlphaFoldDB" id="A0AA46NX08"/>
<sequence>MRGTLAALSSPRPLVETMPAVYRQDARTQQLCDAFDEVLAPILATLDSFCAYLDPHTTPEDMLGWLAGWIGLAFDGHESESRRRDLIAAGVRTMAVRGTVHGIREAVAAVFDLEPEIEESGGTVGSATAGVAPPGSPHPYLVVRLTVTDPRMVDERRFDALVEAVKPAHIPHRVEISGGAV</sequence>
<dbReference type="InterPro" id="IPR006521">
    <property type="entry name" value="Tail_protein_I"/>
</dbReference>